<keyword evidence="3" id="KW-1185">Reference proteome</keyword>
<evidence type="ECO:0000313" key="3">
    <source>
        <dbReference type="Proteomes" id="UP000553632"/>
    </source>
</evidence>
<sequence length="338" mass="37868">MLHQVLALAIIAEFGSIATSTVDDGVPTLASSEEAPRHCTVSWANLDDPRSVTVEAFVDELKAREPSTLGQNMKVARIRSIEYTSETGAVERTSGSEVEDLLDSDMLRALEGKSPPDYPDNKTLCEGLLRDFGEYMHRTSERYQSDARSLGIMPGSGSFIAWSILNLKLERAYTRHFANTDPELSCDIDERVCIDPRANDKVPPGHLPLRVNVTAGSVPPSNNLAIKSFTIKGGRKSDEEMACRLNRDLRTMPHYVTTENAPDVGNLEETCESFLRFKAWELNQMLSHTPRVRLCLKHAHFGGSQVSLTFLRWRDFDMMRQKREKHLRKGKQSGCVVS</sequence>
<protein>
    <submittedName>
        <fullName evidence="2">Uncharacterized protein</fullName>
    </submittedName>
</protein>
<evidence type="ECO:0000313" key="2">
    <source>
        <dbReference type="EMBL" id="KAF4738188.1"/>
    </source>
</evidence>
<reference evidence="2 3" key="1">
    <citation type="submission" date="2020-04" db="EMBL/GenBank/DDBJ databases">
        <title>Perkinsus olseni comparative genomics.</title>
        <authorList>
            <person name="Bogema D.R."/>
        </authorList>
    </citation>
    <scope>NUCLEOTIDE SEQUENCE [LARGE SCALE GENOMIC DNA]</scope>
    <source>
        <strain evidence="2 3">ATCC PRA-207</strain>
    </source>
</reference>
<dbReference type="AlphaFoldDB" id="A0A7J6SZ48"/>
<dbReference type="EMBL" id="JABANO010014652">
    <property type="protein sequence ID" value="KAF4738188.1"/>
    <property type="molecule type" value="Genomic_DNA"/>
</dbReference>
<organism evidence="2 3">
    <name type="scientific">Perkinsus olseni</name>
    <name type="common">Perkinsus atlanticus</name>
    <dbReference type="NCBI Taxonomy" id="32597"/>
    <lineage>
        <taxon>Eukaryota</taxon>
        <taxon>Sar</taxon>
        <taxon>Alveolata</taxon>
        <taxon>Perkinsozoa</taxon>
        <taxon>Perkinsea</taxon>
        <taxon>Perkinsida</taxon>
        <taxon>Perkinsidae</taxon>
        <taxon>Perkinsus</taxon>
    </lineage>
</organism>
<comment type="caution">
    <text evidence="2">The sequence shown here is derived from an EMBL/GenBank/DDBJ whole genome shotgun (WGS) entry which is preliminary data.</text>
</comment>
<dbReference type="Proteomes" id="UP000553632">
    <property type="component" value="Unassembled WGS sequence"/>
</dbReference>
<evidence type="ECO:0000256" key="1">
    <source>
        <dbReference type="SAM" id="SignalP"/>
    </source>
</evidence>
<keyword evidence="1" id="KW-0732">Signal</keyword>
<gene>
    <name evidence="2" type="ORF">FOZ63_013050</name>
</gene>
<accession>A0A7J6SZ48</accession>
<proteinExistence type="predicted"/>
<feature type="chain" id="PRO_5029660903" evidence="1">
    <location>
        <begin position="21"/>
        <end position="338"/>
    </location>
</feature>
<feature type="signal peptide" evidence="1">
    <location>
        <begin position="1"/>
        <end position="20"/>
    </location>
</feature>
<name>A0A7J6SZ48_PEROL</name>